<dbReference type="AlphaFoldDB" id="A0A1T0AW22"/>
<keyword evidence="3" id="KW-1185">Reference proteome</keyword>
<dbReference type="Gene3D" id="2.40.160.90">
    <property type="match status" value="1"/>
</dbReference>
<dbReference type="EMBL" id="MUYB01000049">
    <property type="protein sequence ID" value="OOS01151.1"/>
    <property type="molecule type" value="Genomic_DNA"/>
</dbReference>
<dbReference type="OrthoDB" id="5689532at2"/>
<keyword evidence="1" id="KW-0732">Signal</keyword>
<comment type="caution">
    <text evidence="2">The sequence shown here is derived from an EMBL/GenBank/DDBJ whole genome shotgun (WGS) entry which is preliminary data.</text>
</comment>
<feature type="signal peptide" evidence="1">
    <location>
        <begin position="1"/>
        <end position="19"/>
    </location>
</feature>
<evidence type="ECO:0000313" key="3">
    <source>
        <dbReference type="Proteomes" id="UP000190023"/>
    </source>
</evidence>
<reference evidence="2 3" key="1">
    <citation type="submission" date="2017-02" db="EMBL/GenBank/DDBJ databases">
        <title>Draft genome sequence of Haemophilus felis CCUG 31170 type strain.</title>
        <authorList>
            <person name="Engstrom-Jakobsson H."/>
            <person name="Salva-Serra F."/>
            <person name="Thorell K."/>
            <person name="Gonzales-Siles L."/>
            <person name="Karlsson R."/>
            <person name="Boulund F."/>
            <person name="Engstrand L."/>
            <person name="Kristiansson E."/>
            <person name="Moore E."/>
        </authorList>
    </citation>
    <scope>NUCLEOTIDE SEQUENCE [LARGE SCALE GENOMIC DNA]</scope>
    <source>
        <strain evidence="2 3">CCUG 31170</strain>
    </source>
</reference>
<accession>A0A1T0AW22</accession>
<sequence length="259" mass="27946">MKNLSSVALAVCMAFGLTACGGGGGSGGSAQTNADMIEIANPLLDEMKKYTEQEKAVLKALTKEQDKYNATPLKSEDVKKVDENQKFKGLKQEHTSYAGILLHKTQGQEDVKYIIDAKQPVTNKALVVDATYLGSLSITDLDRKDSKSDVLATKDLPISFIVKGSSINGSSTFTERDKEYTISFKGNDNIKKYKNGIGFEGDVELTEKAQKLGTGTYQGVFAGPKAEELVGYFDITNTAKGAFAAKKEDIEPPKPAARP</sequence>
<evidence type="ECO:0000313" key="2">
    <source>
        <dbReference type="EMBL" id="OOS01151.1"/>
    </source>
</evidence>
<protein>
    <recommendedName>
        <fullName evidence="4">Factor H binding protein C-terminal domain-containing protein</fullName>
    </recommendedName>
</protein>
<feature type="chain" id="PRO_5012933307" description="Factor H binding protein C-terminal domain-containing protein" evidence="1">
    <location>
        <begin position="20"/>
        <end position="259"/>
    </location>
</feature>
<evidence type="ECO:0000256" key="1">
    <source>
        <dbReference type="SAM" id="SignalP"/>
    </source>
</evidence>
<dbReference type="PROSITE" id="PS51257">
    <property type="entry name" value="PROKAR_LIPOPROTEIN"/>
    <property type="match status" value="1"/>
</dbReference>
<dbReference type="InterPro" id="IPR011250">
    <property type="entry name" value="OMP/PagP_B-barrel"/>
</dbReference>
<gene>
    <name evidence="2" type="ORF">B0188_10225</name>
</gene>
<proteinExistence type="predicted"/>
<organism evidence="2 3">
    <name type="scientific">[Haemophilus] felis</name>
    <dbReference type="NCBI Taxonomy" id="123822"/>
    <lineage>
        <taxon>Bacteria</taxon>
        <taxon>Pseudomonadati</taxon>
        <taxon>Pseudomonadota</taxon>
        <taxon>Gammaproteobacteria</taxon>
        <taxon>Pasteurellales</taxon>
        <taxon>Pasteurellaceae</taxon>
    </lineage>
</organism>
<evidence type="ECO:0008006" key="4">
    <source>
        <dbReference type="Google" id="ProtNLM"/>
    </source>
</evidence>
<dbReference type="SUPFAM" id="SSF56925">
    <property type="entry name" value="OMPA-like"/>
    <property type="match status" value="1"/>
</dbReference>
<dbReference type="Proteomes" id="UP000190023">
    <property type="component" value="Unassembled WGS sequence"/>
</dbReference>
<name>A0A1T0AW22_9PAST</name>